<dbReference type="GO" id="GO:0016020">
    <property type="term" value="C:membrane"/>
    <property type="evidence" value="ECO:0007669"/>
    <property type="project" value="InterPro"/>
</dbReference>
<dbReference type="Pfam" id="PF02518">
    <property type="entry name" value="HATPase_c"/>
    <property type="match status" value="1"/>
</dbReference>
<dbReference type="EMBL" id="QFXE01000011">
    <property type="protein sequence ID" value="RDH85843.1"/>
    <property type="molecule type" value="Genomic_DNA"/>
</dbReference>
<keyword evidence="11" id="KW-1185">Reference proteome</keyword>
<sequence length="282" mass="31670">MERLKVVKESVGGRQVRLGSNSMPEMLKRYESLDFSPVELADTRTAGCDRSHSSSGSENLPLSLLNAQEAERKRISRELHDSVCQSLTEISLRVQRCVTHIERKTAEEHLGDEWENLSSLPLLVREALTEVRNICMALRPTVLDDLGVLLAIQCHCRRLRETKPGFTIDTSFTVSEDQIPDKYKTAIFRVVQEALNNAVKYSNATRILVTLHRESDELLLSIEDDGRGFDLTEVYAKSFPDQNGGLGLYSMPEWVEGLGGRFFIETDQDRGTAVSANWLLAG</sequence>
<keyword evidence="8" id="KW-0902">Two-component regulatory system</keyword>
<dbReference type="PROSITE" id="PS50109">
    <property type="entry name" value="HIS_KIN"/>
    <property type="match status" value="1"/>
</dbReference>
<evidence type="ECO:0000256" key="3">
    <source>
        <dbReference type="ARBA" id="ARBA00022553"/>
    </source>
</evidence>
<name>A0A370DLW4_9GAMM</name>
<keyword evidence="7" id="KW-0067">ATP-binding</keyword>
<keyword evidence="4" id="KW-0808">Transferase</keyword>
<dbReference type="PANTHER" id="PTHR24421:SF10">
    <property type="entry name" value="NITRATE_NITRITE SENSOR PROTEIN NARQ"/>
    <property type="match status" value="1"/>
</dbReference>
<dbReference type="GO" id="GO:0005524">
    <property type="term" value="F:ATP binding"/>
    <property type="evidence" value="ECO:0007669"/>
    <property type="project" value="UniProtKB-KW"/>
</dbReference>
<accession>A0A370DLW4</accession>
<dbReference type="InterPro" id="IPR003594">
    <property type="entry name" value="HATPase_dom"/>
</dbReference>
<keyword evidence="6" id="KW-0418">Kinase</keyword>
<comment type="catalytic activity">
    <reaction evidence="1">
        <text>ATP + protein L-histidine = ADP + protein N-phospho-L-histidine.</text>
        <dbReference type="EC" id="2.7.13.3"/>
    </reaction>
</comment>
<dbReference type="PANTHER" id="PTHR24421">
    <property type="entry name" value="NITRATE/NITRITE SENSOR PROTEIN NARX-RELATED"/>
    <property type="match status" value="1"/>
</dbReference>
<dbReference type="CDD" id="cd16917">
    <property type="entry name" value="HATPase_UhpB-NarQ-NarX-like"/>
    <property type="match status" value="1"/>
</dbReference>
<dbReference type="SMART" id="SM00387">
    <property type="entry name" value="HATPase_c"/>
    <property type="match status" value="1"/>
</dbReference>
<keyword evidence="5" id="KW-0547">Nucleotide-binding</keyword>
<dbReference type="InterPro" id="IPR050482">
    <property type="entry name" value="Sensor_HK_TwoCompSys"/>
</dbReference>
<evidence type="ECO:0000256" key="1">
    <source>
        <dbReference type="ARBA" id="ARBA00000085"/>
    </source>
</evidence>
<evidence type="ECO:0000256" key="4">
    <source>
        <dbReference type="ARBA" id="ARBA00022679"/>
    </source>
</evidence>
<evidence type="ECO:0000256" key="5">
    <source>
        <dbReference type="ARBA" id="ARBA00022741"/>
    </source>
</evidence>
<gene>
    <name evidence="10" type="ORF">DIZ78_09640</name>
</gene>
<dbReference type="EC" id="2.7.13.3" evidence="2"/>
<evidence type="ECO:0000256" key="2">
    <source>
        <dbReference type="ARBA" id="ARBA00012438"/>
    </source>
</evidence>
<dbReference type="Gene3D" id="3.30.565.10">
    <property type="entry name" value="Histidine kinase-like ATPase, C-terminal domain"/>
    <property type="match status" value="1"/>
</dbReference>
<reference evidence="10 11" key="1">
    <citation type="journal article" date="2018" name="ISME J.">
        <title>Endosymbiont genomes yield clues of tubeworm success.</title>
        <authorList>
            <person name="Li Y."/>
            <person name="Liles M.R."/>
            <person name="Halanych K.M."/>
        </authorList>
    </citation>
    <scope>NUCLEOTIDE SEQUENCE [LARGE SCALE GENOMIC DNA]</scope>
    <source>
        <strain evidence="10">A1462</strain>
    </source>
</reference>
<evidence type="ECO:0000256" key="8">
    <source>
        <dbReference type="ARBA" id="ARBA00023012"/>
    </source>
</evidence>
<dbReference type="GO" id="GO:0046983">
    <property type="term" value="F:protein dimerization activity"/>
    <property type="evidence" value="ECO:0007669"/>
    <property type="project" value="InterPro"/>
</dbReference>
<dbReference type="InterPro" id="IPR036890">
    <property type="entry name" value="HATPase_C_sf"/>
</dbReference>
<comment type="caution">
    <text evidence="10">The sequence shown here is derived from an EMBL/GenBank/DDBJ whole genome shotgun (WGS) entry which is preliminary data.</text>
</comment>
<protein>
    <recommendedName>
        <fullName evidence="2">histidine kinase</fullName>
        <ecNumber evidence="2">2.7.13.3</ecNumber>
    </recommendedName>
</protein>
<organism evidence="10 11">
    <name type="scientific">endosymbiont of Escarpia spicata</name>
    <dbReference type="NCBI Taxonomy" id="2200908"/>
    <lineage>
        <taxon>Bacteria</taxon>
        <taxon>Pseudomonadati</taxon>
        <taxon>Pseudomonadota</taxon>
        <taxon>Gammaproteobacteria</taxon>
        <taxon>sulfur-oxidizing symbionts</taxon>
    </lineage>
</organism>
<keyword evidence="3" id="KW-0597">Phosphoprotein</keyword>
<dbReference type="InterPro" id="IPR005467">
    <property type="entry name" value="His_kinase_dom"/>
</dbReference>
<dbReference type="Pfam" id="PF07730">
    <property type="entry name" value="HisKA_3"/>
    <property type="match status" value="1"/>
</dbReference>
<dbReference type="SUPFAM" id="SSF55874">
    <property type="entry name" value="ATPase domain of HSP90 chaperone/DNA topoisomerase II/histidine kinase"/>
    <property type="match status" value="1"/>
</dbReference>
<proteinExistence type="predicted"/>
<dbReference type="Proteomes" id="UP000254771">
    <property type="component" value="Unassembled WGS sequence"/>
</dbReference>
<evidence type="ECO:0000313" key="10">
    <source>
        <dbReference type="EMBL" id="RDH85843.1"/>
    </source>
</evidence>
<evidence type="ECO:0000256" key="6">
    <source>
        <dbReference type="ARBA" id="ARBA00022777"/>
    </source>
</evidence>
<dbReference type="AlphaFoldDB" id="A0A370DLW4"/>
<dbReference type="Gene3D" id="1.20.5.1930">
    <property type="match status" value="1"/>
</dbReference>
<evidence type="ECO:0000313" key="11">
    <source>
        <dbReference type="Proteomes" id="UP000254771"/>
    </source>
</evidence>
<feature type="domain" description="Histidine kinase" evidence="9">
    <location>
        <begin position="187"/>
        <end position="282"/>
    </location>
</feature>
<evidence type="ECO:0000256" key="7">
    <source>
        <dbReference type="ARBA" id="ARBA00022840"/>
    </source>
</evidence>
<evidence type="ECO:0000259" key="9">
    <source>
        <dbReference type="PROSITE" id="PS50109"/>
    </source>
</evidence>
<dbReference type="InterPro" id="IPR011712">
    <property type="entry name" value="Sig_transdc_His_kin_sub3_dim/P"/>
</dbReference>
<dbReference type="GO" id="GO:0000155">
    <property type="term" value="F:phosphorelay sensor kinase activity"/>
    <property type="evidence" value="ECO:0007669"/>
    <property type="project" value="InterPro"/>
</dbReference>